<reference evidence="1" key="2">
    <citation type="journal article" date="2015" name="Fish Shellfish Immunol.">
        <title>Early steps in the European eel (Anguilla anguilla)-Vibrio vulnificus interaction in the gills: Role of the RtxA13 toxin.</title>
        <authorList>
            <person name="Callol A."/>
            <person name="Pajuelo D."/>
            <person name="Ebbesson L."/>
            <person name="Teles M."/>
            <person name="MacKenzie S."/>
            <person name="Amaro C."/>
        </authorList>
    </citation>
    <scope>NUCLEOTIDE SEQUENCE</scope>
</reference>
<reference evidence="1" key="1">
    <citation type="submission" date="2014-11" db="EMBL/GenBank/DDBJ databases">
        <authorList>
            <person name="Amaro Gonzalez C."/>
        </authorList>
    </citation>
    <scope>NUCLEOTIDE SEQUENCE</scope>
</reference>
<evidence type="ECO:0000313" key="1">
    <source>
        <dbReference type="EMBL" id="JAH92999.1"/>
    </source>
</evidence>
<proteinExistence type="predicted"/>
<sequence>MNSLATYFLKAQNSFEIHSGDINGYNSSRKTKRGTLLGLRSPQTLFSAKNEVPTGKNALEISRGNPCLKKRTYFRVLGLQTVNSIAIN</sequence>
<dbReference type="EMBL" id="GBXM01015578">
    <property type="protein sequence ID" value="JAH92999.1"/>
    <property type="molecule type" value="Transcribed_RNA"/>
</dbReference>
<protein>
    <submittedName>
        <fullName evidence="1">Uncharacterized protein</fullName>
    </submittedName>
</protein>
<accession>A0A0E9WRF1</accession>
<organism evidence="1">
    <name type="scientific">Anguilla anguilla</name>
    <name type="common">European freshwater eel</name>
    <name type="synonym">Muraena anguilla</name>
    <dbReference type="NCBI Taxonomy" id="7936"/>
    <lineage>
        <taxon>Eukaryota</taxon>
        <taxon>Metazoa</taxon>
        <taxon>Chordata</taxon>
        <taxon>Craniata</taxon>
        <taxon>Vertebrata</taxon>
        <taxon>Euteleostomi</taxon>
        <taxon>Actinopterygii</taxon>
        <taxon>Neopterygii</taxon>
        <taxon>Teleostei</taxon>
        <taxon>Anguilliformes</taxon>
        <taxon>Anguillidae</taxon>
        <taxon>Anguilla</taxon>
    </lineage>
</organism>
<dbReference type="AlphaFoldDB" id="A0A0E9WRF1"/>
<name>A0A0E9WRF1_ANGAN</name>